<dbReference type="EMBL" id="JAUUTY010000007">
    <property type="protein sequence ID" value="KAK1606811.1"/>
    <property type="molecule type" value="Genomic_DNA"/>
</dbReference>
<dbReference type="Proteomes" id="UP001231189">
    <property type="component" value="Unassembled WGS sequence"/>
</dbReference>
<dbReference type="PANTHER" id="PTHR31839">
    <property type="entry name" value="DEHYDRATION-RESPONSIVE ELEMENT-BINDING PROTEIN 1D"/>
    <property type="match status" value="1"/>
</dbReference>
<keyword evidence="3" id="KW-1185">Reference proteome</keyword>
<dbReference type="AlphaFoldDB" id="A0AAD8QPZ5"/>
<dbReference type="PANTHER" id="PTHR31839:SF57">
    <property type="entry name" value="DEHYDRATION-RESPONSIVE ELEMENT-BINDING PROTEIN 1B"/>
    <property type="match status" value="1"/>
</dbReference>
<feature type="compositionally biased region" description="Low complexity" evidence="1">
    <location>
        <begin position="19"/>
        <end position="32"/>
    </location>
</feature>
<dbReference type="GO" id="GO:0003700">
    <property type="term" value="F:DNA-binding transcription factor activity"/>
    <property type="evidence" value="ECO:0007669"/>
    <property type="project" value="InterPro"/>
</dbReference>
<feature type="compositionally biased region" description="Basic residues" evidence="1">
    <location>
        <begin position="59"/>
        <end position="69"/>
    </location>
</feature>
<proteinExistence type="predicted"/>
<reference evidence="2" key="1">
    <citation type="submission" date="2023-07" db="EMBL/GenBank/DDBJ databases">
        <title>A chromosome-level genome assembly of Lolium multiflorum.</title>
        <authorList>
            <person name="Chen Y."/>
            <person name="Copetti D."/>
            <person name="Kolliker R."/>
            <person name="Studer B."/>
        </authorList>
    </citation>
    <scope>NUCLEOTIDE SEQUENCE</scope>
    <source>
        <strain evidence="2">02402/16</strain>
        <tissue evidence="2">Leaf</tissue>
    </source>
</reference>
<evidence type="ECO:0000256" key="1">
    <source>
        <dbReference type="SAM" id="MobiDB-lite"/>
    </source>
</evidence>
<accession>A0AAD8QPZ5</accession>
<protein>
    <submittedName>
        <fullName evidence="2">Uncharacterized protein</fullName>
    </submittedName>
</protein>
<name>A0AAD8QPZ5_LOLMU</name>
<sequence>MLQTELIASLESMQRSTERSSSSSSSSTSWSRTTDRDSSWPSPAKRPAGRTKFQETRHPVFRGVRRRGTAGRWVL</sequence>
<feature type="region of interest" description="Disordered" evidence="1">
    <location>
        <begin position="1"/>
        <end position="75"/>
    </location>
</feature>
<evidence type="ECO:0000313" key="3">
    <source>
        <dbReference type="Proteomes" id="UP001231189"/>
    </source>
</evidence>
<comment type="caution">
    <text evidence="2">The sequence shown here is derived from an EMBL/GenBank/DDBJ whole genome shotgun (WGS) entry which is preliminary data.</text>
</comment>
<organism evidence="2 3">
    <name type="scientific">Lolium multiflorum</name>
    <name type="common">Italian ryegrass</name>
    <name type="synonym">Lolium perenne subsp. multiflorum</name>
    <dbReference type="NCBI Taxonomy" id="4521"/>
    <lineage>
        <taxon>Eukaryota</taxon>
        <taxon>Viridiplantae</taxon>
        <taxon>Streptophyta</taxon>
        <taxon>Embryophyta</taxon>
        <taxon>Tracheophyta</taxon>
        <taxon>Spermatophyta</taxon>
        <taxon>Magnoliopsida</taxon>
        <taxon>Liliopsida</taxon>
        <taxon>Poales</taxon>
        <taxon>Poaceae</taxon>
        <taxon>BOP clade</taxon>
        <taxon>Pooideae</taxon>
        <taxon>Poodae</taxon>
        <taxon>Poeae</taxon>
        <taxon>Poeae Chloroplast Group 2 (Poeae type)</taxon>
        <taxon>Loliodinae</taxon>
        <taxon>Loliinae</taxon>
        <taxon>Lolium</taxon>
    </lineage>
</organism>
<gene>
    <name evidence="2" type="ORF">QYE76_030484</name>
</gene>
<dbReference type="InterPro" id="IPR045277">
    <property type="entry name" value="DRE1A-I"/>
</dbReference>
<evidence type="ECO:0000313" key="2">
    <source>
        <dbReference type="EMBL" id="KAK1606811.1"/>
    </source>
</evidence>